<evidence type="ECO:0000256" key="1">
    <source>
        <dbReference type="SAM" id="MobiDB-lite"/>
    </source>
</evidence>
<feature type="region of interest" description="Disordered" evidence="1">
    <location>
        <begin position="91"/>
        <end position="219"/>
    </location>
</feature>
<feature type="compositionally biased region" description="Basic and acidic residues" evidence="1">
    <location>
        <begin position="164"/>
        <end position="193"/>
    </location>
</feature>
<sequence>MQLGRELGSRASSWNKQTAFKYLPWIWHVAFVRPRRDHTKKRPIPSHILLLPESTATVAKEDVSMDGNGDFEDEEAALRYAISLSLQDGAGAEQGTISTSNAPIQLSSDEEEEDDLERPPTYRPSHRLPLQDDKQGPKQQVKPSSPAAQQPTQSAQSGLAALGLDRKKMEEERLARLGKRKVPDSEQDSQDRKSRLKTASLSPPRKQLQHITGAGRLGEGAFRAPLTGVSLSTSQDPPSMPMPPSTDGLRWPKGVVKKTWASGFARTGDDIKIDEILQKDQLQLAIISSFQWDDEWMLSKINVSRTKLMCIAYASSERQRMEIEANAPNENVRFCFPPMLPMGSMHSKLQLLRFPNYLRIVVPSGNFVPYDWGETGTMENIVFIIDLPKVQTPEAAAANKLTMFGEELCYFLTAQGLDKGLVTSLTKYDFSETNRYAFVHTISGSTHVDDSWKRTAPGYCGLGRAVSALGLNTPRLIDIDLVISSLGSVNQELLCALYYAAQGDDGQKVLRERTSKAKTKKAGAKHELSSSTFEDHFRIYFPSHDTVAQSRGGPNSAGTICAQTKWWNSDTFPRNLVYDYKNVRNGLLLHSKIMLVHRQDPNGVPAAWGYVGSANLSESAWGRLTSDKKTGKPKLSCRNWECGVVIPAAQPGVESVPANRASPSDLSVFLGSIPVSIVANGDDNYGRARTKRPWLFLED</sequence>
<protein>
    <submittedName>
        <fullName evidence="3">Tyrosyl-DNA phosphodiesterase domain-containing protein</fullName>
    </submittedName>
</protein>
<dbReference type="SUPFAM" id="SSF56024">
    <property type="entry name" value="Phospholipase D/nuclease"/>
    <property type="match status" value="2"/>
</dbReference>
<dbReference type="EMBL" id="JAQQWM010000005">
    <property type="protein sequence ID" value="KAK8063984.1"/>
    <property type="molecule type" value="Genomic_DNA"/>
</dbReference>
<comment type="caution">
    <text evidence="3">The sequence shown here is derived from an EMBL/GenBank/DDBJ whole genome shotgun (WGS) entry which is preliminary data.</text>
</comment>
<dbReference type="Proteomes" id="UP001446871">
    <property type="component" value="Unassembled WGS sequence"/>
</dbReference>
<evidence type="ECO:0000259" key="2">
    <source>
        <dbReference type="PROSITE" id="PS50035"/>
    </source>
</evidence>
<dbReference type="CDD" id="cd09123">
    <property type="entry name" value="PLDc_Tdp1_2"/>
    <property type="match status" value="1"/>
</dbReference>
<proteinExistence type="predicted"/>
<organism evidence="3 4">
    <name type="scientific">Apiospora saccharicola</name>
    <dbReference type="NCBI Taxonomy" id="335842"/>
    <lineage>
        <taxon>Eukaryota</taxon>
        <taxon>Fungi</taxon>
        <taxon>Dikarya</taxon>
        <taxon>Ascomycota</taxon>
        <taxon>Pezizomycotina</taxon>
        <taxon>Sordariomycetes</taxon>
        <taxon>Xylariomycetidae</taxon>
        <taxon>Amphisphaeriales</taxon>
        <taxon>Apiosporaceae</taxon>
        <taxon>Apiospora</taxon>
    </lineage>
</organism>
<feature type="compositionally biased region" description="Low complexity" evidence="1">
    <location>
        <begin position="143"/>
        <end position="157"/>
    </location>
</feature>
<feature type="region of interest" description="Disordered" evidence="1">
    <location>
        <begin position="231"/>
        <end position="251"/>
    </location>
</feature>
<name>A0ABR1UYH3_9PEZI</name>
<dbReference type="InterPro" id="IPR001736">
    <property type="entry name" value="PLipase_D/transphosphatidylase"/>
</dbReference>
<feature type="domain" description="PLD phosphodiesterase" evidence="2">
    <location>
        <begin position="585"/>
        <end position="620"/>
    </location>
</feature>
<dbReference type="InterPro" id="IPR010347">
    <property type="entry name" value="Tdp1"/>
</dbReference>
<dbReference type="Gene3D" id="3.30.870.10">
    <property type="entry name" value="Endonuclease Chain A"/>
    <property type="match status" value="2"/>
</dbReference>
<evidence type="ECO:0000313" key="4">
    <source>
        <dbReference type="Proteomes" id="UP001446871"/>
    </source>
</evidence>
<gene>
    <name evidence="3" type="ORF">PG996_008636</name>
</gene>
<dbReference type="CDD" id="cd09122">
    <property type="entry name" value="PLDc_Tdp1_1"/>
    <property type="match status" value="1"/>
</dbReference>
<dbReference type="PANTHER" id="PTHR12415">
    <property type="entry name" value="TYROSYL-DNA PHOSPHODIESTERASE 1"/>
    <property type="match status" value="1"/>
</dbReference>
<evidence type="ECO:0000313" key="3">
    <source>
        <dbReference type="EMBL" id="KAK8063984.1"/>
    </source>
</evidence>
<feature type="compositionally biased region" description="Polar residues" evidence="1">
    <location>
        <begin position="95"/>
        <end position="105"/>
    </location>
</feature>
<reference evidence="3 4" key="1">
    <citation type="submission" date="2023-01" db="EMBL/GenBank/DDBJ databases">
        <title>Analysis of 21 Apiospora genomes using comparative genomics revels a genus with tremendous synthesis potential of carbohydrate active enzymes and secondary metabolites.</title>
        <authorList>
            <person name="Sorensen T."/>
        </authorList>
    </citation>
    <scope>NUCLEOTIDE SEQUENCE [LARGE SCALE GENOMIC DNA]</scope>
    <source>
        <strain evidence="3 4">CBS 83171</strain>
    </source>
</reference>
<dbReference type="Pfam" id="PF06087">
    <property type="entry name" value="Tyr-DNA_phospho"/>
    <property type="match status" value="1"/>
</dbReference>
<accession>A0ABR1UYH3</accession>
<keyword evidence="4" id="KW-1185">Reference proteome</keyword>
<dbReference type="PROSITE" id="PS50035">
    <property type="entry name" value="PLD"/>
    <property type="match status" value="1"/>
</dbReference>
<dbReference type="PANTHER" id="PTHR12415:SF4">
    <property type="entry name" value="TYROSYL-DNA PHOSPHODIESTERASE DOMAIN-CONTAINING PROTEIN"/>
    <property type="match status" value="1"/>
</dbReference>